<evidence type="ECO:0000256" key="5">
    <source>
        <dbReference type="SAM" id="MobiDB-lite"/>
    </source>
</evidence>
<dbReference type="OrthoDB" id="9799825at2"/>
<name>A0A192D384_9SPHN</name>
<dbReference type="CDD" id="cd06171">
    <property type="entry name" value="Sigma70_r4"/>
    <property type="match status" value="1"/>
</dbReference>
<evidence type="ECO:0000259" key="7">
    <source>
        <dbReference type="Pfam" id="PF04545"/>
    </source>
</evidence>
<feature type="domain" description="RNA polymerase sigma-70 region 2" evidence="6">
    <location>
        <begin position="31"/>
        <end position="100"/>
    </location>
</feature>
<dbReference type="Proteomes" id="UP000078263">
    <property type="component" value="Chromosome"/>
</dbReference>
<protein>
    <submittedName>
        <fullName evidence="8">RNA polymerase subunit sigma</fullName>
    </submittedName>
</protein>
<dbReference type="SUPFAM" id="SSF88946">
    <property type="entry name" value="Sigma2 domain of RNA polymerase sigma factors"/>
    <property type="match status" value="1"/>
</dbReference>
<dbReference type="KEGG" id="pns:A9D12_05935"/>
<accession>A0A192D384</accession>
<dbReference type="InterPro" id="IPR014284">
    <property type="entry name" value="RNA_pol_sigma-70_dom"/>
</dbReference>
<evidence type="ECO:0000313" key="9">
    <source>
        <dbReference type="Proteomes" id="UP000078263"/>
    </source>
</evidence>
<dbReference type="Gene3D" id="1.20.140.160">
    <property type="match status" value="1"/>
</dbReference>
<dbReference type="RefSeq" id="WP_068350475.1">
    <property type="nucleotide sequence ID" value="NZ_CP016033.1"/>
</dbReference>
<dbReference type="AlphaFoldDB" id="A0A192D384"/>
<feature type="domain" description="RNA polymerase sigma-70 region 4" evidence="7">
    <location>
        <begin position="193"/>
        <end position="240"/>
    </location>
</feature>
<evidence type="ECO:0000313" key="8">
    <source>
        <dbReference type="EMBL" id="ANK12565.1"/>
    </source>
</evidence>
<proteinExistence type="predicted"/>
<dbReference type="InterPro" id="IPR013325">
    <property type="entry name" value="RNA_pol_sigma_r2"/>
</dbReference>
<dbReference type="Gene3D" id="1.10.1740.10">
    <property type="match status" value="1"/>
</dbReference>
<reference evidence="8 9" key="1">
    <citation type="submission" date="2016-05" db="EMBL/GenBank/DDBJ databases">
        <title>Compelete Genome Sequence of Bacteriochlorophyll-Synthesizing Bacterium Porphyrobacter neustonensis DSM 9434.</title>
        <authorList>
            <person name="Shi X.-L."/>
            <person name="Wu Y.-H."/>
            <person name="Cheng H."/>
            <person name="Xu L."/>
            <person name="Zhang X.-Q."/>
            <person name="Wang C.-S."/>
            <person name="Xu X.-W."/>
        </authorList>
    </citation>
    <scope>NUCLEOTIDE SEQUENCE [LARGE SCALE GENOMIC DNA]</scope>
    <source>
        <strain evidence="8 9">DSM 9434</strain>
    </source>
</reference>
<dbReference type="PANTHER" id="PTHR30385">
    <property type="entry name" value="SIGMA FACTOR F FLAGELLAR"/>
    <property type="match status" value="1"/>
</dbReference>
<keyword evidence="2" id="KW-0731">Sigma factor</keyword>
<dbReference type="GO" id="GO:0006352">
    <property type="term" value="P:DNA-templated transcription initiation"/>
    <property type="evidence" value="ECO:0007669"/>
    <property type="project" value="InterPro"/>
</dbReference>
<organism evidence="8 9">
    <name type="scientific">Erythrobacter neustonensis</name>
    <dbReference type="NCBI Taxonomy" id="1112"/>
    <lineage>
        <taxon>Bacteria</taxon>
        <taxon>Pseudomonadati</taxon>
        <taxon>Pseudomonadota</taxon>
        <taxon>Alphaproteobacteria</taxon>
        <taxon>Sphingomonadales</taxon>
        <taxon>Erythrobacteraceae</taxon>
        <taxon>Erythrobacter/Porphyrobacter group</taxon>
        <taxon>Erythrobacter</taxon>
    </lineage>
</organism>
<evidence type="ECO:0000256" key="4">
    <source>
        <dbReference type="ARBA" id="ARBA00023163"/>
    </source>
</evidence>
<dbReference type="Pfam" id="PF04545">
    <property type="entry name" value="Sigma70_r4"/>
    <property type="match status" value="1"/>
</dbReference>
<dbReference type="EMBL" id="CP016033">
    <property type="protein sequence ID" value="ANK12565.1"/>
    <property type="molecule type" value="Genomic_DNA"/>
</dbReference>
<dbReference type="InterPro" id="IPR000943">
    <property type="entry name" value="RNA_pol_sigma70"/>
</dbReference>
<dbReference type="SUPFAM" id="SSF88659">
    <property type="entry name" value="Sigma3 and sigma4 domains of RNA polymerase sigma factors"/>
    <property type="match status" value="2"/>
</dbReference>
<dbReference type="STRING" id="1112.A9D12_05935"/>
<dbReference type="GO" id="GO:0016987">
    <property type="term" value="F:sigma factor activity"/>
    <property type="evidence" value="ECO:0007669"/>
    <property type="project" value="UniProtKB-KW"/>
</dbReference>
<keyword evidence="1" id="KW-0805">Transcription regulation</keyword>
<keyword evidence="3" id="KW-0238">DNA-binding</keyword>
<sequence>MKHDHAGFAAPSQTLGAHPYAPSRAEVEDRVRRFLPLVRRTAWHINGRGREGLEIEDLVQAGILALTECAQRHAGPTEDGFAAYAKIRVRGAMLDEVRRLAHDSRTARSRRAEYERALASLRGTLGRAPSRAELAQTMGISDAELLAIEGSGVRLTPIDDAYDETSLAFASDDPDPFEALCAAEDRERLLAAMIELPDRLKLVLQLFFVEELNLTEIAAVLDVSVPRVHQLRAKALKDLRSLLDAAAMPG</sequence>
<keyword evidence="9" id="KW-1185">Reference proteome</keyword>
<dbReference type="Pfam" id="PF04542">
    <property type="entry name" value="Sigma70_r2"/>
    <property type="match status" value="1"/>
</dbReference>
<dbReference type="PRINTS" id="PR00046">
    <property type="entry name" value="SIGMA70FCT"/>
</dbReference>
<dbReference type="InterPro" id="IPR013324">
    <property type="entry name" value="RNA_pol_sigma_r3/r4-like"/>
</dbReference>
<gene>
    <name evidence="8" type="ORF">A9D12_05935</name>
</gene>
<evidence type="ECO:0000256" key="2">
    <source>
        <dbReference type="ARBA" id="ARBA00023082"/>
    </source>
</evidence>
<evidence type="ECO:0000256" key="3">
    <source>
        <dbReference type="ARBA" id="ARBA00023125"/>
    </source>
</evidence>
<evidence type="ECO:0000256" key="1">
    <source>
        <dbReference type="ARBA" id="ARBA00023015"/>
    </source>
</evidence>
<dbReference type="InterPro" id="IPR007627">
    <property type="entry name" value="RNA_pol_sigma70_r2"/>
</dbReference>
<keyword evidence="4" id="KW-0804">Transcription</keyword>
<dbReference type="GO" id="GO:0003677">
    <property type="term" value="F:DNA binding"/>
    <property type="evidence" value="ECO:0007669"/>
    <property type="project" value="UniProtKB-KW"/>
</dbReference>
<evidence type="ECO:0000259" key="6">
    <source>
        <dbReference type="Pfam" id="PF04542"/>
    </source>
</evidence>
<feature type="region of interest" description="Disordered" evidence="5">
    <location>
        <begin position="1"/>
        <end position="22"/>
    </location>
</feature>
<dbReference type="InterPro" id="IPR007630">
    <property type="entry name" value="RNA_pol_sigma70_r4"/>
</dbReference>
<dbReference type="NCBIfam" id="TIGR02937">
    <property type="entry name" value="sigma70-ECF"/>
    <property type="match status" value="1"/>
</dbReference>